<sequence>MKLSVKQWSVGLALLLLAVGFFSPYIGQSQIPYVGDFTGSDLTELNIPLRFMAAEAIRSGELPLWTNLLSTGYPLLAEGQAGFFYPLNLISFPFLPLAASTNISIISTFFLASGFMYLLARRLGISSIGAAIGGIAFAYSGFFIFHLKHLNLINAAAWLPLAVYVTERYFSARRKSLVAISLAAVLAVQFFAGHPQISYITVVTCIVYFVFRSIQSGSTAKLFTSALFWITVGAVSVGLSAVQLLPSYEYASSTNRTELIYEAATQYQYPAAFLTTSINPFRFGNPADNTYQHSPQQFGVFWENALYLGLLPLLLVGFFVGAGTFSSTALSIFLLGVVSLLLVFGDASPIFSAGWQLVPGFSLFRFPQRFLLVTTFALALLAGFGYDALIGWAGKYTQQLQKFIRSTALQRWLLISLVLAAVVVDLFVVAIRYVGTINLEQYVSEPPSVSWLRQDSDDFRIISVGWMEAWRQTKRLSGGWLGNPALFLDERLLLPPNSNAFFNIASVDDRSMFEGGWGGVDRLNQLLTFFGSGIFYDWNGVANELTPAQLRVFGLLNVKYILSYAPLTLIEGLESVATIETQNYAPLHVYRNSYFQPRVRAFFDITPVESRAAVLEALAGAVDADTLLTDAPVAAGHADSAAAASINIIRQRDTELLVQIDFSQNGYLYFSQVVYPGWRATVDGQAVEIIPAFLAMTAIPVPVGVHEVRLWYAPDSFAIGAIISVTTLILLVLYVGFILRFKKKYVSYE</sequence>
<dbReference type="AlphaFoldDB" id="A0A1G1Y255"/>
<name>A0A1G1Y255_9BACT</name>
<comment type="caution">
    <text evidence="2">The sequence shown here is derived from an EMBL/GenBank/DDBJ whole genome shotgun (WGS) entry which is preliminary data.</text>
</comment>
<dbReference type="EMBL" id="MHIG01000033">
    <property type="protein sequence ID" value="OGY46388.1"/>
    <property type="molecule type" value="Genomic_DNA"/>
</dbReference>
<dbReference type="InterPro" id="IPR018580">
    <property type="entry name" value="Uncharacterised_YfhO"/>
</dbReference>
<reference evidence="2 3" key="1">
    <citation type="journal article" date="2016" name="Nat. Commun.">
        <title>Thousands of microbial genomes shed light on interconnected biogeochemical processes in an aquifer system.</title>
        <authorList>
            <person name="Anantharaman K."/>
            <person name="Brown C.T."/>
            <person name="Hug L.A."/>
            <person name="Sharon I."/>
            <person name="Castelle C.J."/>
            <person name="Probst A.J."/>
            <person name="Thomas B.C."/>
            <person name="Singh A."/>
            <person name="Wilkins M.J."/>
            <person name="Karaoz U."/>
            <person name="Brodie E.L."/>
            <person name="Williams K.H."/>
            <person name="Hubbard S.S."/>
            <person name="Banfield J.F."/>
        </authorList>
    </citation>
    <scope>NUCLEOTIDE SEQUENCE [LARGE SCALE GENOMIC DNA]</scope>
</reference>
<feature type="transmembrane region" description="Helical" evidence="1">
    <location>
        <begin position="717"/>
        <end position="739"/>
    </location>
</feature>
<feature type="transmembrane region" description="Helical" evidence="1">
    <location>
        <begin position="127"/>
        <end position="146"/>
    </location>
</feature>
<keyword evidence="1" id="KW-0812">Transmembrane</keyword>
<evidence type="ECO:0000313" key="3">
    <source>
        <dbReference type="Proteomes" id="UP000178385"/>
    </source>
</evidence>
<proteinExistence type="predicted"/>
<feature type="transmembrane region" description="Helical" evidence="1">
    <location>
        <begin position="198"/>
        <end position="214"/>
    </location>
</feature>
<dbReference type="Proteomes" id="UP000178385">
    <property type="component" value="Unassembled WGS sequence"/>
</dbReference>
<feature type="transmembrane region" description="Helical" evidence="1">
    <location>
        <begin position="412"/>
        <end position="434"/>
    </location>
</feature>
<evidence type="ECO:0008006" key="4">
    <source>
        <dbReference type="Google" id="ProtNLM"/>
    </source>
</evidence>
<organism evidence="2 3">
    <name type="scientific">Candidatus Buchananbacteria bacterium RIFCSPHIGHO2_01_FULL_47_11b</name>
    <dbReference type="NCBI Taxonomy" id="1797537"/>
    <lineage>
        <taxon>Bacteria</taxon>
        <taxon>Candidatus Buchananiibacteriota</taxon>
    </lineage>
</organism>
<feature type="transmembrane region" description="Helical" evidence="1">
    <location>
        <begin position="332"/>
        <end position="358"/>
    </location>
</feature>
<feature type="transmembrane region" description="Helical" evidence="1">
    <location>
        <begin position="177"/>
        <end position="192"/>
    </location>
</feature>
<feature type="transmembrane region" description="Helical" evidence="1">
    <location>
        <begin position="370"/>
        <end position="392"/>
    </location>
</feature>
<dbReference type="PANTHER" id="PTHR38454">
    <property type="entry name" value="INTEGRAL MEMBRANE PROTEIN-RELATED"/>
    <property type="match status" value="1"/>
</dbReference>
<feature type="transmembrane region" description="Helical" evidence="1">
    <location>
        <begin position="152"/>
        <end position="170"/>
    </location>
</feature>
<feature type="transmembrane region" description="Helical" evidence="1">
    <location>
        <begin position="305"/>
        <end position="325"/>
    </location>
</feature>
<feature type="transmembrane region" description="Helical" evidence="1">
    <location>
        <begin position="94"/>
        <end position="120"/>
    </location>
</feature>
<keyword evidence="1" id="KW-0472">Membrane</keyword>
<accession>A0A1G1Y255</accession>
<evidence type="ECO:0000313" key="2">
    <source>
        <dbReference type="EMBL" id="OGY46388.1"/>
    </source>
</evidence>
<evidence type="ECO:0000256" key="1">
    <source>
        <dbReference type="SAM" id="Phobius"/>
    </source>
</evidence>
<dbReference type="Pfam" id="PF09586">
    <property type="entry name" value="YfhO"/>
    <property type="match status" value="2"/>
</dbReference>
<gene>
    <name evidence="2" type="ORF">A2840_00810</name>
</gene>
<keyword evidence="1" id="KW-1133">Transmembrane helix</keyword>
<protein>
    <recommendedName>
        <fullName evidence="4">Membrane protein 6-pyruvoyl-tetrahydropterin synthase-related domain-containing protein</fullName>
    </recommendedName>
</protein>
<dbReference type="PANTHER" id="PTHR38454:SF1">
    <property type="entry name" value="INTEGRAL MEMBRANE PROTEIN"/>
    <property type="match status" value="1"/>
</dbReference>
<feature type="transmembrane region" description="Helical" evidence="1">
    <location>
        <begin position="226"/>
        <end position="245"/>
    </location>
</feature>